<dbReference type="Pfam" id="PF00091">
    <property type="entry name" value="Tubulin"/>
    <property type="match status" value="1"/>
</dbReference>
<keyword evidence="3 5" id="KW-0547">Nucleotide-binding</keyword>
<protein>
    <submittedName>
        <fullName evidence="7">Tubulin epsilon chain like protein</fullName>
    </submittedName>
</protein>
<dbReference type="SUPFAM" id="SSF52490">
    <property type="entry name" value="Tubulin nucleotide-binding domain-like"/>
    <property type="match status" value="1"/>
</dbReference>
<dbReference type="Gene3D" id="1.10.287.600">
    <property type="entry name" value="Helix hairpin bin"/>
    <property type="match status" value="1"/>
</dbReference>
<dbReference type="Pfam" id="PF03953">
    <property type="entry name" value="Tubulin_C"/>
    <property type="match status" value="1"/>
</dbReference>
<evidence type="ECO:0000256" key="5">
    <source>
        <dbReference type="RuleBase" id="RU000352"/>
    </source>
</evidence>
<evidence type="ECO:0000256" key="4">
    <source>
        <dbReference type="ARBA" id="ARBA00023134"/>
    </source>
</evidence>
<name>A0A8T0FKR8_ARGBR</name>
<comment type="similarity">
    <text evidence="1 5">Belongs to the tubulin family.</text>
</comment>
<dbReference type="PRINTS" id="PR01161">
    <property type="entry name" value="TUBULIN"/>
</dbReference>
<evidence type="ECO:0000259" key="6">
    <source>
        <dbReference type="SMART" id="SM00864"/>
    </source>
</evidence>
<evidence type="ECO:0000313" key="8">
    <source>
        <dbReference type="Proteomes" id="UP000807504"/>
    </source>
</evidence>
<evidence type="ECO:0000256" key="2">
    <source>
        <dbReference type="ARBA" id="ARBA00022701"/>
    </source>
</evidence>
<reference evidence="7" key="2">
    <citation type="submission" date="2020-06" db="EMBL/GenBank/DDBJ databases">
        <authorList>
            <person name="Sheffer M."/>
        </authorList>
    </citation>
    <scope>NUCLEOTIDE SEQUENCE</scope>
</reference>
<dbReference type="GO" id="GO:0005874">
    <property type="term" value="C:microtubule"/>
    <property type="evidence" value="ECO:0007669"/>
    <property type="project" value="UniProtKB-KW"/>
</dbReference>
<dbReference type="Proteomes" id="UP000807504">
    <property type="component" value="Unassembled WGS sequence"/>
</dbReference>
<sequence length="447" mass="51146">MPQSIFIQIGQCGNQIGYRFWDLALQEYRYYKTNVEDMNSFFKMSDHSKKSGCFNSDSVKARAVLIDMEEGVVSEILNSSLKFVFDRQQLITDVSGSGNNWAIGNKFYGVKYRNRLIELFRKEVEECDNLQCFFLLHSMGGGTGSGLGTAALEYLCDEFSKTPRFVFAAFPSPQDDVITSPYNTLLANRQLINFADCVFPFQNEALIDVCNKASKLKRLHLTTNRTKSQSKPFDEMNDIIANTILNLTCSSRFPGSLNVDINEIVMNMTPYPRLHYLIPSASPLFPFIENCKTDQMFNEIFSAHNQLFHCCPTQGTVLASALLCRGQVAMSDIQYNIERLKGSVKFIPWNKEGWKIGLCKIPHIAYSRSILMFSNTTSITKYMCKLKDNFLKMYRKKAHLHHFLEVEYMEEDTFTTALADLELLISDYKQCELVSEASEQPRLKIKL</sequence>
<dbReference type="Gene3D" id="3.40.50.1440">
    <property type="entry name" value="Tubulin/FtsZ, GTPase domain"/>
    <property type="match status" value="1"/>
</dbReference>
<dbReference type="OrthoDB" id="1662883at2759"/>
<keyword evidence="4 5" id="KW-0342">GTP-binding</keyword>
<dbReference type="PANTHER" id="PTHR11588">
    <property type="entry name" value="TUBULIN"/>
    <property type="match status" value="1"/>
</dbReference>
<keyword evidence="2 5" id="KW-0493">Microtubule</keyword>
<dbReference type="InterPro" id="IPR004057">
    <property type="entry name" value="Epsilon_tubulin"/>
</dbReference>
<dbReference type="SUPFAM" id="SSF55307">
    <property type="entry name" value="Tubulin C-terminal domain-like"/>
    <property type="match status" value="1"/>
</dbReference>
<dbReference type="GO" id="GO:0007017">
    <property type="term" value="P:microtubule-based process"/>
    <property type="evidence" value="ECO:0007669"/>
    <property type="project" value="InterPro"/>
</dbReference>
<dbReference type="InterPro" id="IPR008280">
    <property type="entry name" value="Tub_FtsZ_C"/>
</dbReference>
<dbReference type="InterPro" id="IPR023123">
    <property type="entry name" value="Tubulin_C"/>
</dbReference>
<dbReference type="EMBL" id="JABXBU010000011">
    <property type="protein sequence ID" value="KAF8790828.1"/>
    <property type="molecule type" value="Genomic_DNA"/>
</dbReference>
<dbReference type="GO" id="GO:0005525">
    <property type="term" value="F:GTP binding"/>
    <property type="evidence" value="ECO:0007669"/>
    <property type="project" value="UniProtKB-UniRule"/>
</dbReference>
<keyword evidence="8" id="KW-1185">Reference proteome</keyword>
<dbReference type="PRINTS" id="PR01519">
    <property type="entry name" value="EPSLNTUBULIN"/>
</dbReference>
<evidence type="ECO:0000256" key="3">
    <source>
        <dbReference type="ARBA" id="ARBA00022741"/>
    </source>
</evidence>
<dbReference type="PROSITE" id="PS00227">
    <property type="entry name" value="TUBULIN"/>
    <property type="match status" value="1"/>
</dbReference>
<dbReference type="InterPro" id="IPR018316">
    <property type="entry name" value="Tubulin/FtsZ_2-layer-sand-dom"/>
</dbReference>
<comment type="caution">
    <text evidence="7">The sequence shown here is derived from an EMBL/GenBank/DDBJ whole genome shotgun (WGS) entry which is preliminary data.</text>
</comment>
<dbReference type="OMA" id="KRAHLHH"/>
<accession>A0A8T0FKR8</accession>
<evidence type="ECO:0000313" key="7">
    <source>
        <dbReference type="EMBL" id="KAF8790828.1"/>
    </source>
</evidence>
<gene>
    <name evidence="7" type="ORF">HNY73_005788</name>
</gene>
<proteinExistence type="inferred from homology"/>
<organism evidence="7 8">
    <name type="scientific">Argiope bruennichi</name>
    <name type="common">Wasp spider</name>
    <name type="synonym">Aranea bruennichi</name>
    <dbReference type="NCBI Taxonomy" id="94029"/>
    <lineage>
        <taxon>Eukaryota</taxon>
        <taxon>Metazoa</taxon>
        <taxon>Ecdysozoa</taxon>
        <taxon>Arthropoda</taxon>
        <taxon>Chelicerata</taxon>
        <taxon>Arachnida</taxon>
        <taxon>Araneae</taxon>
        <taxon>Araneomorphae</taxon>
        <taxon>Entelegynae</taxon>
        <taxon>Araneoidea</taxon>
        <taxon>Araneidae</taxon>
        <taxon>Argiope</taxon>
    </lineage>
</organism>
<reference evidence="7" key="1">
    <citation type="journal article" date="2020" name="bioRxiv">
        <title>Chromosome-level reference genome of the European wasp spider Argiope bruennichi: a resource for studies on range expansion and evolutionary adaptation.</title>
        <authorList>
            <person name="Sheffer M.M."/>
            <person name="Hoppe A."/>
            <person name="Krehenwinkel H."/>
            <person name="Uhl G."/>
            <person name="Kuss A.W."/>
            <person name="Jensen L."/>
            <person name="Jensen C."/>
            <person name="Gillespie R.G."/>
            <person name="Hoff K.J."/>
            <person name="Prost S."/>
        </authorList>
    </citation>
    <scope>NUCLEOTIDE SEQUENCE</scope>
</reference>
<dbReference type="SMART" id="SM00864">
    <property type="entry name" value="Tubulin"/>
    <property type="match status" value="1"/>
</dbReference>
<dbReference type="InterPro" id="IPR017975">
    <property type="entry name" value="Tubulin_CS"/>
</dbReference>
<dbReference type="InterPro" id="IPR003008">
    <property type="entry name" value="Tubulin_FtsZ_GTPase"/>
</dbReference>
<feature type="domain" description="Tubulin/FtsZ GTPase" evidence="6">
    <location>
        <begin position="50"/>
        <end position="255"/>
    </location>
</feature>
<evidence type="ECO:0000256" key="1">
    <source>
        <dbReference type="ARBA" id="ARBA00009636"/>
    </source>
</evidence>
<dbReference type="InterPro" id="IPR036525">
    <property type="entry name" value="Tubulin/FtsZ_GTPase_sf"/>
</dbReference>
<dbReference type="CDD" id="cd02190">
    <property type="entry name" value="epsilon_tubulin"/>
    <property type="match status" value="1"/>
</dbReference>
<dbReference type="AlphaFoldDB" id="A0A8T0FKR8"/>
<dbReference type="InterPro" id="IPR000217">
    <property type="entry name" value="Tubulin"/>
</dbReference>